<dbReference type="EMBL" id="CP002394">
    <property type="protein sequence ID" value="ADU30331.1"/>
    <property type="molecule type" value="Genomic_DNA"/>
</dbReference>
<dbReference type="RefSeq" id="WP_013488667.1">
    <property type="nucleotide sequence ID" value="NC_014829.1"/>
</dbReference>
<evidence type="ECO:0000313" key="1">
    <source>
        <dbReference type="EMBL" id="ADU30331.1"/>
    </source>
</evidence>
<dbReference type="HOGENOM" id="CLU_112936_1_2_9"/>
<reference evidence="1" key="1">
    <citation type="submission" date="2010-12" db="EMBL/GenBank/DDBJ databases">
        <title>Complete sequence of Bacillus cellulosilyticus DSM 2522.</title>
        <authorList>
            <consortium name="US DOE Joint Genome Institute"/>
            <person name="Lucas S."/>
            <person name="Copeland A."/>
            <person name="Lapidus A."/>
            <person name="Cheng J.-F."/>
            <person name="Bruce D."/>
            <person name="Goodwin L."/>
            <person name="Pitluck S."/>
            <person name="Chertkov O."/>
            <person name="Detter J.C."/>
            <person name="Han C."/>
            <person name="Tapia R."/>
            <person name="Land M."/>
            <person name="Hauser L."/>
            <person name="Jeffries C."/>
            <person name="Kyrpides N."/>
            <person name="Ivanova N."/>
            <person name="Mikhailova N."/>
            <person name="Brumm P."/>
            <person name="Mead D."/>
            <person name="Woyke T."/>
        </authorList>
    </citation>
    <scope>NUCLEOTIDE SEQUENCE [LARGE SCALE GENOMIC DNA]</scope>
    <source>
        <strain evidence="1">DSM 2522</strain>
    </source>
</reference>
<proteinExistence type="predicted"/>
<accession>E6U119</accession>
<sequence>MFKGSYQYKTILRKDIDDTWEFFSSAENLVKITRFPIVKVLSSPKVVEGNSIQLQLHFILFRLRWTLKINKVKENHLFIDEALSSPFPFTKWIHTHTFIEKEGSTIMLDKVEYESYIPSFIIRVMMHGMFRNRKKMLKRYF</sequence>
<dbReference type="InterPro" id="IPR023393">
    <property type="entry name" value="START-like_dom_sf"/>
</dbReference>
<dbReference type="STRING" id="649639.Bcell_2069"/>
<dbReference type="OrthoDB" id="9793552at2"/>
<dbReference type="Proteomes" id="UP000001401">
    <property type="component" value="Chromosome"/>
</dbReference>
<dbReference type="eggNOG" id="COG4276">
    <property type="taxonomic scope" value="Bacteria"/>
</dbReference>
<keyword evidence="2" id="KW-1185">Reference proteome</keyword>
<dbReference type="AlphaFoldDB" id="E6U119"/>
<dbReference type="KEGG" id="bco:Bcell_2069"/>
<evidence type="ECO:0000313" key="2">
    <source>
        <dbReference type="Proteomes" id="UP000001401"/>
    </source>
</evidence>
<organism evidence="1 2">
    <name type="scientific">Evansella cellulosilytica (strain ATCC 21833 / DSM 2522 / FERM P-1141 / JCM 9156 / N-4)</name>
    <name type="common">Bacillus cellulosilyticus</name>
    <dbReference type="NCBI Taxonomy" id="649639"/>
    <lineage>
        <taxon>Bacteria</taxon>
        <taxon>Bacillati</taxon>
        <taxon>Bacillota</taxon>
        <taxon>Bacilli</taxon>
        <taxon>Bacillales</taxon>
        <taxon>Bacillaceae</taxon>
        <taxon>Evansella</taxon>
    </lineage>
</organism>
<dbReference type="Gene3D" id="3.30.530.20">
    <property type="match status" value="1"/>
</dbReference>
<gene>
    <name evidence="1" type="ordered locus">Bcell_2069</name>
</gene>
<protein>
    <submittedName>
        <fullName evidence="1">Cyclase/dehydrase</fullName>
    </submittedName>
</protein>
<name>E6U119_EVAC2</name>
<dbReference type="SUPFAM" id="SSF55961">
    <property type="entry name" value="Bet v1-like"/>
    <property type="match status" value="1"/>
</dbReference>